<comment type="caution">
    <text evidence="1">The sequence shown here is derived from an EMBL/GenBank/DDBJ whole genome shotgun (WGS) entry which is preliminary data.</text>
</comment>
<name>A0A7X4XVM6_9GAMM</name>
<protein>
    <submittedName>
        <fullName evidence="1">Uncharacterized protein</fullName>
    </submittedName>
</protein>
<evidence type="ECO:0000313" key="2">
    <source>
        <dbReference type="Proteomes" id="UP000465712"/>
    </source>
</evidence>
<dbReference type="Proteomes" id="UP000465712">
    <property type="component" value="Unassembled WGS sequence"/>
</dbReference>
<proteinExistence type="predicted"/>
<dbReference type="OrthoDB" id="5823022at2"/>
<dbReference type="RefSeq" id="WP_027251029.1">
    <property type="nucleotide sequence ID" value="NZ_WXWU01000021.1"/>
</dbReference>
<organism evidence="1 2">
    <name type="scientific">Photobacterium halotolerans</name>
    <dbReference type="NCBI Taxonomy" id="265726"/>
    <lineage>
        <taxon>Bacteria</taxon>
        <taxon>Pseudomonadati</taxon>
        <taxon>Pseudomonadota</taxon>
        <taxon>Gammaproteobacteria</taxon>
        <taxon>Vibrionales</taxon>
        <taxon>Vibrionaceae</taxon>
        <taxon>Photobacterium</taxon>
    </lineage>
</organism>
<dbReference type="AlphaFoldDB" id="A0A7X4XVM6"/>
<sequence>MYCVQCGVRTLDKPDGTPVEMCKKCTEGEQSQSHDALRSKYSLKFRLAIGFHALYAIIWLIWGIVSGFQAAIDGIMNIETNNFAMVLLAVLMIVLHLTAGYGLLIRHPWAEKATMLFGCILFFFYPWGTVAGSTLIYSLIQLRYDYTLTSKFFRKLYR</sequence>
<evidence type="ECO:0000313" key="1">
    <source>
        <dbReference type="EMBL" id="NAW64294.1"/>
    </source>
</evidence>
<dbReference type="EMBL" id="WXWW01000060">
    <property type="protein sequence ID" value="NAW64294.1"/>
    <property type="molecule type" value="Genomic_DNA"/>
</dbReference>
<gene>
    <name evidence="1" type="ORF">CAG72_03595</name>
</gene>
<reference evidence="1 2" key="1">
    <citation type="submission" date="2017-05" db="EMBL/GenBank/DDBJ databases">
        <title>High clonality and local adaptation shapes Vibrionaceae linages within an endangered oasis.</title>
        <authorList>
            <person name="Vazquez-Rosas-Landa M."/>
        </authorList>
    </citation>
    <scope>NUCLEOTIDE SEQUENCE [LARGE SCALE GENOMIC DNA]</scope>
    <source>
        <strain evidence="1 2">P46_P4S1P180</strain>
    </source>
</reference>
<accession>A0A7X4XVM6</accession>